<dbReference type="SUPFAM" id="SSF47823">
    <property type="entry name" value="lambda integrase-like, N-terminal domain"/>
    <property type="match status" value="1"/>
</dbReference>
<dbReference type="Gene3D" id="1.10.443.10">
    <property type="entry name" value="Intergrase catalytic core"/>
    <property type="match status" value="1"/>
</dbReference>
<dbReference type="STRING" id="181874.A0A409WTZ3"/>
<evidence type="ECO:0008006" key="5">
    <source>
        <dbReference type="Google" id="ProtNLM"/>
    </source>
</evidence>
<dbReference type="AlphaFoldDB" id="A0A409WTZ3"/>
<evidence type="ECO:0000256" key="1">
    <source>
        <dbReference type="ARBA" id="ARBA00023125"/>
    </source>
</evidence>
<dbReference type="SUPFAM" id="SSF56349">
    <property type="entry name" value="DNA breaking-rejoining enzymes"/>
    <property type="match status" value="1"/>
</dbReference>
<dbReference type="GO" id="GO:0003677">
    <property type="term" value="F:DNA binding"/>
    <property type="evidence" value="ECO:0007669"/>
    <property type="project" value="UniProtKB-KW"/>
</dbReference>
<dbReference type="PANTHER" id="PTHR34605:SF4">
    <property type="entry name" value="DNA ADENINE METHYLTRANSFERASE"/>
    <property type="match status" value="1"/>
</dbReference>
<organism evidence="3 4">
    <name type="scientific">Panaeolus cyanescens</name>
    <dbReference type="NCBI Taxonomy" id="181874"/>
    <lineage>
        <taxon>Eukaryota</taxon>
        <taxon>Fungi</taxon>
        <taxon>Dikarya</taxon>
        <taxon>Basidiomycota</taxon>
        <taxon>Agaricomycotina</taxon>
        <taxon>Agaricomycetes</taxon>
        <taxon>Agaricomycetidae</taxon>
        <taxon>Agaricales</taxon>
        <taxon>Agaricineae</taxon>
        <taxon>Galeropsidaceae</taxon>
        <taxon>Panaeolus</taxon>
    </lineage>
</organism>
<dbReference type="Gene3D" id="1.10.150.130">
    <property type="match status" value="1"/>
</dbReference>
<comment type="caution">
    <text evidence="3">The sequence shown here is derived from an EMBL/GenBank/DDBJ whole genome shotgun (WGS) entry which is preliminary data.</text>
</comment>
<dbReference type="InterPro" id="IPR010998">
    <property type="entry name" value="Integrase_recombinase_N"/>
</dbReference>
<dbReference type="InterPro" id="IPR052925">
    <property type="entry name" value="Phage_Integrase-like_Recomb"/>
</dbReference>
<dbReference type="InterPro" id="IPR011010">
    <property type="entry name" value="DNA_brk_join_enz"/>
</dbReference>
<dbReference type="InterPro" id="IPR013762">
    <property type="entry name" value="Integrase-like_cat_sf"/>
</dbReference>
<protein>
    <recommendedName>
        <fullName evidence="5">Core-binding (CB) domain-containing protein</fullName>
    </recommendedName>
</protein>
<name>A0A409WTZ3_9AGAR</name>
<dbReference type="EMBL" id="NHTK01005215">
    <property type="protein sequence ID" value="PPQ81995.1"/>
    <property type="molecule type" value="Genomic_DNA"/>
</dbReference>
<dbReference type="Proteomes" id="UP000284842">
    <property type="component" value="Unassembled WGS sequence"/>
</dbReference>
<keyword evidence="1" id="KW-0238">DNA-binding</keyword>
<dbReference type="PANTHER" id="PTHR34605">
    <property type="entry name" value="PHAGE_INTEGRASE DOMAIN-CONTAINING PROTEIN"/>
    <property type="match status" value="1"/>
</dbReference>
<gene>
    <name evidence="3" type="ORF">CVT24_009886</name>
</gene>
<accession>A0A409WTZ3</accession>
<dbReference type="GO" id="GO:0015074">
    <property type="term" value="P:DNA integration"/>
    <property type="evidence" value="ECO:0007669"/>
    <property type="project" value="InterPro"/>
</dbReference>
<dbReference type="InParanoid" id="A0A409WTZ3"/>
<keyword evidence="4" id="KW-1185">Reference proteome</keyword>
<evidence type="ECO:0000313" key="3">
    <source>
        <dbReference type="EMBL" id="PPQ81995.1"/>
    </source>
</evidence>
<keyword evidence="2" id="KW-0233">DNA recombination</keyword>
<evidence type="ECO:0000256" key="2">
    <source>
        <dbReference type="ARBA" id="ARBA00023172"/>
    </source>
</evidence>
<proteinExistence type="predicted"/>
<sequence length="358" mass="40199">MTHITKLSSTSFASLESYLSHSDITNLQDALDLSWAPQTLKSYSKAVQEYSAFCKHRAIPRFLRFPAHETALCAFAASHLGRYSISTLRNKLSGLKTFHTVHNMQWNDSPRLKAILRGVQRATPRSSTRPKRQPVTATMLSNLITHLDLQNPLDACVAACAATSFWGQCRLGELLPTSASLSHPHISNLPSRSHLRRSASRKLRDSSFKLYLPRTKTKHEGDTVVLNARSHHSNPLPLLRRHLAANPLPSNTPLFAYISPSNVNTPHCLLTKRHFLSRCNKVWSKLGYPRVTGHAFCIGGTTHLLSSGIPPDVVKATGRWSSDSFLRYWRNIPQIARAHELPLSTNKHTHRSRKARRP</sequence>
<dbReference type="OrthoDB" id="3254696at2759"/>
<dbReference type="GO" id="GO:0006310">
    <property type="term" value="P:DNA recombination"/>
    <property type="evidence" value="ECO:0007669"/>
    <property type="project" value="UniProtKB-KW"/>
</dbReference>
<evidence type="ECO:0000313" key="4">
    <source>
        <dbReference type="Proteomes" id="UP000284842"/>
    </source>
</evidence>
<reference evidence="3 4" key="1">
    <citation type="journal article" date="2018" name="Evol. Lett.">
        <title>Horizontal gene cluster transfer increased hallucinogenic mushroom diversity.</title>
        <authorList>
            <person name="Reynolds H.T."/>
            <person name="Vijayakumar V."/>
            <person name="Gluck-Thaler E."/>
            <person name="Korotkin H.B."/>
            <person name="Matheny P.B."/>
            <person name="Slot J.C."/>
        </authorList>
    </citation>
    <scope>NUCLEOTIDE SEQUENCE [LARGE SCALE GENOMIC DNA]</scope>
    <source>
        <strain evidence="3 4">2629</strain>
    </source>
</reference>